<protein>
    <submittedName>
        <fullName evidence="5">AraC family transcriptional regulator</fullName>
    </submittedName>
</protein>
<dbReference type="PANTHER" id="PTHR43280">
    <property type="entry name" value="ARAC-FAMILY TRANSCRIPTIONAL REGULATOR"/>
    <property type="match status" value="1"/>
</dbReference>
<dbReference type="GO" id="GO:0003700">
    <property type="term" value="F:DNA-binding transcription factor activity"/>
    <property type="evidence" value="ECO:0007669"/>
    <property type="project" value="InterPro"/>
</dbReference>
<dbReference type="EMBL" id="SMMU01000057">
    <property type="protein sequence ID" value="TCL15571.1"/>
    <property type="molecule type" value="Genomic_DNA"/>
</dbReference>
<accession>A0A4V2Q4L2</accession>
<evidence type="ECO:0000259" key="4">
    <source>
        <dbReference type="PROSITE" id="PS01124"/>
    </source>
</evidence>
<dbReference type="AlphaFoldDB" id="A0A4V2Q4L2"/>
<evidence type="ECO:0000256" key="3">
    <source>
        <dbReference type="ARBA" id="ARBA00023163"/>
    </source>
</evidence>
<feature type="domain" description="HTH araC/xylS-type" evidence="4">
    <location>
        <begin position="217"/>
        <end position="315"/>
    </location>
</feature>
<evidence type="ECO:0000313" key="5">
    <source>
        <dbReference type="EMBL" id="TCL15571.1"/>
    </source>
</evidence>
<dbReference type="InterPro" id="IPR011051">
    <property type="entry name" value="RmlC_Cupin_sf"/>
</dbReference>
<keyword evidence="2" id="KW-0238">DNA-binding</keyword>
<evidence type="ECO:0000313" key="6">
    <source>
        <dbReference type="Proteomes" id="UP000295169"/>
    </source>
</evidence>
<comment type="caution">
    <text evidence="5">The sequence shown here is derived from an EMBL/GenBank/DDBJ whole genome shotgun (WGS) entry which is preliminary data.</text>
</comment>
<dbReference type="PANTHER" id="PTHR43280:SF27">
    <property type="entry name" value="TRANSCRIPTIONAL REGULATOR MTLR"/>
    <property type="match status" value="1"/>
</dbReference>
<dbReference type="SUPFAM" id="SSF51182">
    <property type="entry name" value="RmlC-like cupins"/>
    <property type="match status" value="1"/>
</dbReference>
<reference evidence="5 6" key="1">
    <citation type="submission" date="2019-03" db="EMBL/GenBank/DDBJ databases">
        <title>Genomic Encyclopedia of Type Strains, Phase IV (KMG-IV): sequencing the most valuable type-strain genomes for metagenomic binning, comparative biology and taxonomic classification.</title>
        <authorList>
            <person name="Goeker M."/>
        </authorList>
    </citation>
    <scope>NUCLEOTIDE SEQUENCE [LARGE SCALE GENOMIC DNA]</scope>
    <source>
        <strain evidence="5 6">DSM 2286</strain>
    </source>
</reference>
<dbReference type="Gene3D" id="1.10.10.60">
    <property type="entry name" value="Homeodomain-like"/>
    <property type="match status" value="2"/>
</dbReference>
<dbReference type="InterPro" id="IPR018060">
    <property type="entry name" value="HTH_AraC"/>
</dbReference>
<sequence length="323" mass="37504">MYKLYFFIYVCSTQVLTKSKPKVMSKRATTRHSPPSYELIPPKEHSSILYRKHGFPDPLVRWHYHKEYELHLITHSSGKVFVGDYIGNFYPSTLFLIGPNLPHNWISHTDEQEIYPERDQVVVFTDEMMQAARSVLPELTELDGLLQRASLGIEFQNVDTIREAQFLMQRIATSSGLESLAHFLSIMGLLAKADQYQLLSSDHYLTITGEKNQQRVNQAVNYIFNHYHENLSLEEVAEELDMQPTYFSKFFRQATGRRFVEFVNSLRITRACDLLVHSDLPITNICFEVGFTNISNFNRHFMALKEMTPSNYRKLAGVARSFD</sequence>
<dbReference type="GO" id="GO:0043565">
    <property type="term" value="F:sequence-specific DNA binding"/>
    <property type="evidence" value="ECO:0007669"/>
    <property type="project" value="InterPro"/>
</dbReference>
<organism evidence="5 6">
    <name type="scientific">Azotobacter chroococcum</name>
    <dbReference type="NCBI Taxonomy" id="353"/>
    <lineage>
        <taxon>Bacteria</taxon>
        <taxon>Pseudomonadati</taxon>
        <taxon>Pseudomonadota</taxon>
        <taxon>Gammaproteobacteria</taxon>
        <taxon>Pseudomonadales</taxon>
        <taxon>Pseudomonadaceae</taxon>
        <taxon>Azotobacter</taxon>
    </lineage>
</organism>
<evidence type="ECO:0000256" key="2">
    <source>
        <dbReference type="ARBA" id="ARBA00023125"/>
    </source>
</evidence>
<dbReference type="SMART" id="SM00342">
    <property type="entry name" value="HTH_ARAC"/>
    <property type="match status" value="1"/>
</dbReference>
<dbReference type="Proteomes" id="UP000295169">
    <property type="component" value="Unassembled WGS sequence"/>
</dbReference>
<dbReference type="CDD" id="cd06976">
    <property type="entry name" value="cupin_MtlR-like_N"/>
    <property type="match status" value="1"/>
</dbReference>
<keyword evidence="3" id="KW-0804">Transcription</keyword>
<keyword evidence="1" id="KW-0805">Transcription regulation</keyword>
<dbReference type="Pfam" id="PF12833">
    <property type="entry name" value="HTH_18"/>
    <property type="match status" value="1"/>
</dbReference>
<gene>
    <name evidence="5" type="ORF">EV691_15714</name>
</gene>
<dbReference type="SUPFAM" id="SSF46689">
    <property type="entry name" value="Homeodomain-like"/>
    <property type="match status" value="2"/>
</dbReference>
<dbReference type="InterPro" id="IPR009057">
    <property type="entry name" value="Homeodomain-like_sf"/>
</dbReference>
<proteinExistence type="predicted"/>
<evidence type="ECO:0000256" key="1">
    <source>
        <dbReference type="ARBA" id="ARBA00023015"/>
    </source>
</evidence>
<name>A0A4V2Q4L2_9GAMM</name>
<dbReference type="PROSITE" id="PS01124">
    <property type="entry name" value="HTH_ARAC_FAMILY_2"/>
    <property type="match status" value="1"/>
</dbReference>